<dbReference type="PROSITE" id="PS00332">
    <property type="entry name" value="SOD_CU_ZN_2"/>
    <property type="match status" value="1"/>
</dbReference>
<dbReference type="EC" id="1.15.1.1" evidence="1"/>
<feature type="domain" description="Superoxide dismutase copper/zinc binding" evidence="3">
    <location>
        <begin position="45"/>
        <end position="189"/>
    </location>
</feature>
<proteinExistence type="inferred from homology"/>
<sequence length="193" mass="20510">MMKIAVLLLATLCLANAQKFPINAVALIGGAIIDSNMQEPVMIFGDAKFSQQSAQAPVIARLNITFMPTTNPIVNQLRGFHVHSFGISNNMNEPSQTCESAGPHWNPTGTNHGSVTDLRSHLGDLGNVQPVNGRIVTQITSQKLQLFGENSIIGRSVVLHERADDQGLGNVPMSLKSGNSGSRIACGTIGIVN</sequence>
<organism evidence="4 5">
    <name type="scientific">Brachionus calyciflorus</name>
    <dbReference type="NCBI Taxonomy" id="104777"/>
    <lineage>
        <taxon>Eukaryota</taxon>
        <taxon>Metazoa</taxon>
        <taxon>Spiralia</taxon>
        <taxon>Gnathifera</taxon>
        <taxon>Rotifera</taxon>
        <taxon>Eurotatoria</taxon>
        <taxon>Monogononta</taxon>
        <taxon>Pseudotrocha</taxon>
        <taxon>Ploima</taxon>
        <taxon>Brachionidae</taxon>
        <taxon>Brachionus</taxon>
    </lineage>
</organism>
<dbReference type="Proteomes" id="UP000663879">
    <property type="component" value="Unassembled WGS sequence"/>
</dbReference>
<evidence type="ECO:0000259" key="3">
    <source>
        <dbReference type="Pfam" id="PF00080"/>
    </source>
</evidence>
<dbReference type="InterPro" id="IPR001424">
    <property type="entry name" value="SOD_Cu_Zn_dom"/>
</dbReference>
<comment type="similarity">
    <text evidence="1">Belongs to the Cu-Zn superoxide dismutase family.</text>
</comment>
<protein>
    <recommendedName>
        <fullName evidence="1">Superoxide dismutase [Cu-Zn]</fullName>
        <ecNumber evidence="1">1.15.1.1</ecNumber>
    </recommendedName>
</protein>
<feature type="signal peptide" evidence="2">
    <location>
        <begin position="1"/>
        <end position="17"/>
    </location>
</feature>
<evidence type="ECO:0000313" key="4">
    <source>
        <dbReference type="EMBL" id="CAF0837781.1"/>
    </source>
</evidence>
<dbReference type="InterPro" id="IPR036423">
    <property type="entry name" value="SOD-like_Cu/Zn_dom_sf"/>
</dbReference>
<comment type="function">
    <text evidence="1">Destroys radicals which are normally produced within the cells and which are toxic to biological systems.</text>
</comment>
<evidence type="ECO:0000256" key="2">
    <source>
        <dbReference type="SAM" id="SignalP"/>
    </source>
</evidence>
<dbReference type="InterPro" id="IPR018152">
    <property type="entry name" value="SOD_Cu/Zn_BS"/>
</dbReference>
<dbReference type="InterPro" id="IPR024134">
    <property type="entry name" value="SOD_Cu/Zn_/chaperone"/>
</dbReference>
<dbReference type="GO" id="GO:0005507">
    <property type="term" value="F:copper ion binding"/>
    <property type="evidence" value="ECO:0007669"/>
    <property type="project" value="InterPro"/>
</dbReference>
<dbReference type="Gene3D" id="2.60.40.200">
    <property type="entry name" value="Superoxide dismutase, copper/zinc binding domain"/>
    <property type="match status" value="1"/>
</dbReference>
<dbReference type="EMBL" id="CAJNOC010001128">
    <property type="protein sequence ID" value="CAF0837781.1"/>
    <property type="molecule type" value="Genomic_DNA"/>
</dbReference>
<reference evidence="4" key="1">
    <citation type="submission" date="2021-02" db="EMBL/GenBank/DDBJ databases">
        <authorList>
            <person name="Nowell W R."/>
        </authorList>
    </citation>
    <scope>NUCLEOTIDE SEQUENCE</scope>
    <source>
        <strain evidence="4">Ploen Becks lab</strain>
    </source>
</reference>
<comment type="cofactor">
    <cofactor evidence="1">
        <name>Zn(2+)</name>
        <dbReference type="ChEBI" id="CHEBI:29105"/>
    </cofactor>
    <text evidence="1">Binds 1 zinc ion per subunit.</text>
</comment>
<accession>A0A813V071</accession>
<dbReference type="AlphaFoldDB" id="A0A813V071"/>
<dbReference type="SUPFAM" id="SSF49329">
    <property type="entry name" value="Cu,Zn superoxide dismutase-like"/>
    <property type="match status" value="1"/>
</dbReference>
<comment type="cofactor">
    <cofactor evidence="1">
        <name>Cu cation</name>
        <dbReference type="ChEBI" id="CHEBI:23378"/>
    </cofactor>
    <text evidence="1">Binds 1 copper ion per subunit.</text>
</comment>
<dbReference type="PRINTS" id="PR00068">
    <property type="entry name" value="CUZNDISMTASE"/>
</dbReference>
<keyword evidence="5" id="KW-1185">Reference proteome</keyword>
<dbReference type="GO" id="GO:0004784">
    <property type="term" value="F:superoxide dismutase activity"/>
    <property type="evidence" value="ECO:0007669"/>
    <property type="project" value="UniProtKB-EC"/>
</dbReference>
<dbReference type="OrthoDB" id="2015551at2759"/>
<dbReference type="PANTHER" id="PTHR10003">
    <property type="entry name" value="SUPEROXIDE DISMUTASE CU-ZN -RELATED"/>
    <property type="match status" value="1"/>
</dbReference>
<gene>
    <name evidence="4" type="ORF">OXX778_LOCUS8291</name>
</gene>
<keyword evidence="1" id="KW-0479">Metal-binding</keyword>
<name>A0A813V071_9BILA</name>
<keyword evidence="1" id="KW-0186">Copper</keyword>
<evidence type="ECO:0000256" key="1">
    <source>
        <dbReference type="RuleBase" id="RU000393"/>
    </source>
</evidence>
<feature type="chain" id="PRO_5032476922" description="Superoxide dismutase [Cu-Zn]" evidence="2">
    <location>
        <begin position="18"/>
        <end position="193"/>
    </location>
</feature>
<keyword evidence="2" id="KW-0732">Signal</keyword>
<comment type="caution">
    <text evidence="4">The sequence shown here is derived from an EMBL/GenBank/DDBJ whole genome shotgun (WGS) entry which is preliminary data.</text>
</comment>
<keyword evidence="1" id="KW-0560">Oxidoreductase</keyword>
<evidence type="ECO:0000313" key="5">
    <source>
        <dbReference type="Proteomes" id="UP000663879"/>
    </source>
</evidence>
<comment type="catalytic activity">
    <reaction evidence="1">
        <text>2 superoxide + 2 H(+) = H2O2 + O2</text>
        <dbReference type="Rhea" id="RHEA:20696"/>
        <dbReference type="ChEBI" id="CHEBI:15378"/>
        <dbReference type="ChEBI" id="CHEBI:15379"/>
        <dbReference type="ChEBI" id="CHEBI:16240"/>
        <dbReference type="ChEBI" id="CHEBI:18421"/>
        <dbReference type="EC" id="1.15.1.1"/>
    </reaction>
</comment>
<dbReference type="CDD" id="cd00305">
    <property type="entry name" value="Cu-Zn_Superoxide_Dismutase"/>
    <property type="match status" value="1"/>
</dbReference>
<dbReference type="Pfam" id="PF00080">
    <property type="entry name" value="Sod_Cu"/>
    <property type="match status" value="1"/>
</dbReference>
<keyword evidence="1" id="KW-0862">Zinc</keyword>